<feature type="transmembrane region" description="Helical" evidence="10">
    <location>
        <begin position="334"/>
        <end position="352"/>
    </location>
</feature>
<dbReference type="AlphaFoldDB" id="A0A9W7DVM5"/>
<feature type="compositionally biased region" description="Basic and acidic residues" evidence="9">
    <location>
        <begin position="375"/>
        <end position="394"/>
    </location>
</feature>
<evidence type="ECO:0000256" key="9">
    <source>
        <dbReference type="SAM" id="MobiDB-lite"/>
    </source>
</evidence>
<dbReference type="GO" id="GO:0015194">
    <property type="term" value="F:L-serine transmembrane transporter activity"/>
    <property type="evidence" value="ECO:0007669"/>
    <property type="project" value="TreeGrafter"/>
</dbReference>
<dbReference type="PANTHER" id="PTHR22950:SF678">
    <property type="entry name" value="VACUOLAR AMINO ACID TRANSPORTER 5-RELATED"/>
    <property type="match status" value="1"/>
</dbReference>
<comment type="similarity">
    <text evidence="2">Belongs to the amino acid/polyamine transporter 2 family.</text>
</comment>
<keyword evidence="6" id="KW-0029">Amino-acid transport</keyword>
<name>A0A9W7DVM5_9STRA</name>
<dbReference type="GO" id="GO:0015189">
    <property type="term" value="F:L-lysine transmembrane transporter activity"/>
    <property type="evidence" value="ECO:0007669"/>
    <property type="project" value="TreeGrafter"/>
</dbReference>
<dbReference type="GO" id="GO:0005313">
    <property type="term" value="F:L-glutamate transmembrane transporter activity"/>
    <property type="evidence" value="ECO:0007669"/>
    <property type="project" value="TreeGrafter"/>
</dbReference>
<evidence type="ECO:0000256" key="1">
    <source>
        <dbReference type="ARBA" id="ARBA00004128"/>
    </source>
</evidence>
<feature type="region of interest" description="Disordered" evidence="9">
    <location>
        <begin position="1"/>
        <end position="46"/>
    </location>
</feature>
<evidence type="ECO:0000256" key="8">
    <source>
        <dbReference type="ARBA" id="ARBA00023136"/>
    </source>
</evidence>
<dbReference type="GO" id="GO:0005774">
    <property type="term" value="C:vacuolar membrane"/>
    <property type="evidence" value="ECO:0007669"/>
    <property type="project" value="UniProtKB-SubCell"/>
</dbReference>
<feature type="compositionally biased region" description="Polar residues" evidence="9">
    <location>
        <begin position="395"/>
        <end position="406"/>
    </location>
</feature>
<accession>A0A9W7DVM5</accession>
<feature type="domain" description="Amino acid transporter transmembrane" evidence="11">
    <location>
        <begin position="52"/>
        <end position="491"/>
    </location>
</feature>
<organism evidence="12 13">
    <name type="scientific">Triparma strigata</name>
    <dbReference type="NCBI Taxonomy" id="1606541"/>
    <lineage>
        <taxon>Eukaryota</taxon>
        <taxon>Sar</taxon>
        <taxon>Stramenopiles</taxon>
        <taxon>Ochrophyta</taxon>
        <taxon>Bolidophyceae</taxon>
        <taxon>Parmales</taxon>
        <taxon>Triparmaceae</taxon>
        <taxon>Triparma</taxon>
    </lineage>
</organism>
<evidence type="ECO:0000256" key="6">
    <source>
        <dbReference type="ARBA" id="ARBA00022970"/>
    </source>
</evidence>
<gene>
    <name evidence="12" type="ORF">TrST_g7735</name>
</gene>
<evidence type="ECO:0000256" key="5">
    <source>
        <dbReference type="ARBA" id="ARBA00022692"/>
    </source>
</evidence>
<reference evidence="13" key="1">
    <citation type="journal article" date="2023" name="Commun. Biol.">
        <title>Genome analysis of Parmales, the sister group of diatoms, reveals the evolutionary specialization of diatoms from phago-mixotrophs to photoautotrophs.</title>
        <authorList>
            <person name="Ban H."/>
            <person name="Sato S."/>
            <person name="Yoshikawa S."/>
            <person name="Yamada K."/>
            <person name="Nakamura Y."/>
            <person name="Ichinomiya M."/>
            <person name="Sato N."/>
            <person name="Blanc-Mathieu R."/>
            <person name="Endo H."/>
            <person name="Kuwata A."/>
            <person name="Ogata H."/>
        </authorList>
    </citation>
    <scope>NUCLEOTIDE SEQUENCE [LARGE SCALE GENOMIC DNA]</scope>
    <source>
        <strain evidence="13">NIES 3701</strain>
    </source>
</reference>
<evidence type="ECO:0000259" key="11">
    <source>
        <dbReference type="Pfam" id="PF01490"/>
    </source>
</evidence>
<dbReference type="Pfam" id="PF01490">
    <property type="entry name" value="Aa_trans"/>
    <property type="match status" value="1"/>
</dbReference>
<dbReference type="OrthoDB" id="438545at2759"/>
<dbReference type="GO" id="GO:0061459">
    <property type="term" value="F:L-arginine transmembrane transporter activity"/>
    <property type="evidence" value="ECO:0007669"/>
    <property type="project" value="TreeGrafter"/>
</dbReference>
<evidence type="ECO:0000256" key="4">
    <source>
        <dbReference type="ARBA" id="ARBA00022554"/>
    </source>
</evidence>
<dbReference type="GO" id="GO:0005302">
    <property type="term" value="F:L-tyrosine transmembrane transporter activity"/>
    <property type="evidence" value="ECO:0007669"/>
    <property type="project" value="TreeGrafter"/>
</dbReference>
<feature type="transmembrane region" description="Helical" evidence="10">
    <location>
        <begin position="203"/>
        <end position="223"/>
    </location>
</feature>
<keyword evidence="7 10" id="KW-1133">Transmembrane helix</keyword>
<evidence type="ECO:0000256" key="7">
    <source>
        <dbReference type="ARBA" id="ARBA00022989"/>
    </source>
</evidence>
<comment type="subcellular location">
    <subcellularLocation>
        <location evidence="1">Vacuole membrane</location>
        <topology evidence="1">Multi-pass membrane protein</topology>
    </subcellularLocation>
</comment>
<evidence type="ECO:0000256" key="10">
    <source>
        <dbReference type="SAM" id="Phobius"/>
    </source>
</evidence>
<evidence type="ECO:0000313" key="12">
    <source>
        <dbReference type="EMBL" id="GMH58024.1"/>
    </source>
</evidence>
<keyword evidence="4" id="KW-0926">Vacuole</keyword>
<dbReference type="PANTHER" id="PTHR22950">
    <property type="entry name" value="AMINO ACID TRANSPORTER"/>
    <property type="match status" value="1"/>
</dbReference>
<keyword evidence="8 10" id="KW-0472">Membrane</keyword>
<keyword evidence="13" id="KW-1185">Reference proteome</keyword>
<evidence type="ECO:0000256" key="3">
    <source>
        <dbReference type="ARBA" id="ARBA00022448"/>
    </source>
</evidence>
<dbReference type="GO" id="GO:0005290">
    <property type="term" value="F:L-histidine transmembrane transporter activity"/>
    <property type="evidence" value="ECO:0007669"/>
    <property type="project" value="TreeGrafter"/>
</dbReference>
<dbReference type="Proteomes" id="UP001165085">
    <property type="component" value="Unassembled WGS sequence"/>
</dbReference>
<keyword evidence="3" id="KW-0813">Transport</keyword>
<feature type="transmembrane region" description="Helical" evidence="10">
    <location>
        <begin position="294"/>
        <end position="314"/>
    </location>
</feature>
<keyword evidence="5 10" id="KW-0812">Transmembrane</keyword>
<feature type="compositionally biased region" description="Polar residues" evidence="9">
    <location>
        <begin position="9"/>
        <end position="31"/>
    </location>
</feature>
<sequence>MPKPKVSRRVSSPARSTNPPLSQTKPMSYQPLSALPGGAGDAASKAQQQPNASSLSCIANLTNTILGSGMLGLPFAFSAAGSVTGTLLLLVAATFSSNGLFLLSVAADKVGITPSKPSSFYSVAQAAYPPSTALIDFAVAFKCFGVATGYLITVGDCMVDAMKFISKEDSGSLLVIQRQFWIVLASLLVASISFFRTLDALKYTSMVSVVFVLAMTVVIILYSMGIEGMSPCKDYAPPDDDLEAVCVGEKDSFTTFESTMSNLAVFVFSFTCHQNIFSVCNELKERTQAKVNTVIFISIGAALLLYLLVAWSGFNTFGSSLQSDILLNYPQNGLVTTMRIFVALLVIFSYPLQLDPSRRCIITLINKLRKTPETDDFTPVKDDEEASTSKHSETDASINSKEPSPNSDGWGENVMFYGITTAFLLASFSLAMIVTSLGTILNVVGATGSTMVSYILPGLVYIKLFEAEDSWRKRGAMVQVAVGCVIIPVALYYIFHKD</sequence>
<protein>
    <recommendedName>
        <fullName evidence="11">Amino acid transporter transmembrane domain-containing protein</fullName>
    </recommendedName>
</protein>
<feature type="transmembrane region" description="Helical" evidence="10">
    <location>
        <begin position="71"/>
        <end position="95"/>
    </location>
</feature>
<feature type="transmembrane region" description="Helical" evidence="10">
    <location>
        <begin position="476"/>
        <end position="495"/>
    </location>
</feature>
<evidence type="ECO:0000313" key="13">
    <source>
        <dbReference type="Proteomes" id="UP001165085"/>
    </source>
</evidence>
<dbReference type="InterPro" id="IPR013057">
    <property type="entry name" value="AA_transpt_TM"/>
</dbReference>
<proteinExistence type="inferred from homology"/>
<feature type="transmembrane region" description="Helical" evidence="10">
    <location>
        <begin position="414"/>
        <end position="434"/>
    </location>
</feature>
<feature type="transmembrane region" description="Helical" evidence="10">
    <location>
        <begin position="180"/>
        <end position="197"/>
    </location>
</feature>
<comment type="caution">
    <text evidence="12">The sequence shown here is derived from an EMBL/GenBank/DDBJ whole genome shotgun (WGS) entry which is preliminary data.</text>
</comment>
<feature type="transmembrane region" description="Helical" evidence="10">
    <location>
        <begin position="137"/>
        <end position="159"/>
    </location>
</feature>
<dbReference type="EMBL" id="BRXY01000050">
    <property type="protein sequence ID" value="GMH58024.1"/>
    <property type="molecule type" value="Genomic_DNA"/>
</dbReference>
<evidence type="ECO:0000256" key="2">
    <source>
        <dbReference type="ARBA" id="ARBA00008066"/>
    </source>
</evidence>
<feature type="transmembrane region" description="Helical" evidence="10">
    <location>
        <begin position="440"/>
        <end position="464"/>
    </location>
</feature>
<feature type="region of interest" description="Disordered" evidence="9">
    <location>
        <begin position="375"/>
        <end position="406"/>
    </location>
</feature>